<sequence length="646" mass="74985">MEPLNSLSFTREEIRRRMTQTAAATWQMRVKDVEAADPLVGYLMDACAYEFENTAKAIDATRQQIIDRLASVMCPEVIDLPRPAHAVFHCRPEDPLLDLPQTAQFFYRQPGQTADDKITDLFFSPVITNRLVNGDIRYLLTEQGLVQFRGRDRVTLETRVRPTQFTDYQSVWLGVEIDSRVPSLANLAIYFDWENELERVKATYYRKLQDPTQAHWFLNGQQLPTQPGLQAAPPINDSPEYGSSIRNWEGEQRLATQLDALNQLEEEVLTHYAHRFVTFGDVPDRTQINYSTSAHPITYEFTPVQQQKYFQQELLWLELRLSRDFPSAALPRMEVRLNCVPVMNRHLNEAIQRLQQTLNVYPLISQEEFLFIRRVYDAETNDLYRSSPLRNAEELPENSFMWRSHGVGRFDNRNAREMLHYVQQMLLEESRAFSALGSGLFAQTIENLNRNVEELSQRLQSNDQEGFKVGHPYIFVRPRRQDTNIHVEFWSTNGRLGNGILAGTRLAIYDKRYFMRDEKEDLFLVTTTTGGRDKPSVTEKEHQLRQALLTRQRLVTLEDIRAECKAYFFGRLGDIPVDVVVEKQFAEGLIEGAGYVRCLDVQIIPLARTNLSEAEWDAECERCRLHLAARSAMNLPYRVRVNPMYL</sequence>
<proteinExistence type="predicted"/>
<accession>I2GM31</accession>
<gene>
    <name evidence="1" type="ORF">BN8_04181</name>
</gene>
<dbReference type="OrthoDB" id="1090083at2"/>
<dbReference type="STRING" id="1185876.BN8_04181"/>
<evidence type="ECO:0000313" key="1">
    <source>
        <dbReference type="EMBL" id="CCH54957.1"/>
    </source>
</evidence>
<protein>
    <submittedName>
        <fullName evidence="1">Uncharacterized protein</fullName>
    </submittedName>
</protein>
<dbReference type="eggNOG" id="COG3519">
    <property type="taxonomic scope" value="Bacteria"/>
</dbReference>
<dbReference type="EMBL" id="CAIT01000007">
    <property type="protein sequence ID" value="CCH54957.1"/>
    <property type="molecule type" value="Genomic_DNA"/>
</dbReference>
<reference evidence="1 2" key="1">
    <citation type="journal article" date="2012" name="J. Bacteriol.">
        <title>Genome Sequence of the Filamentous Bacterium Fibrisoma limi BUZ 3T.</title>
        <authorList>
            <person name="Filippini M."/>
            <person name="Qi W."/>
            <person name="Jaenicke S."/>
            <person name="Goesmann A."/>
            <person name="Smits T.H."/>
            <person name="Bagheri H.C."/>
        </authorList>
    </citation>
    <scope>NUCLEOTIDE SEQUENCE [LARGE SCALE GENOMIC DNA]</scope>
    <source>
        <strain evidence="2">BUZ 3T</strain>
    </source>
</reference>
<organism evidence="1 2">
    <name type="scientific">Fibrisoma limi BUZ 3</name>
    <dbReference type="NCBI Taxonomy" id="1185876"/>
    <lineage>
        <taxon>Bacteria</taxon>
        <taxon>Pseudomonadati</taxon>
        <taxon>Bacteroidota</taxon>
        <taxon>Cytophagia</taxon>
        <taxon>Cytophagales</taxon>
        <taxon>Spirosomataceae</taxon>
        <taxon>Fibrisoma</taxon>
    </lineage>
</organism>
<name>I2GM31_9BACT</name>
<keyword evidence="2" id="KW-1185">Reference proteome</keyword>
<dbReference type="Pfam" id="PF05947">
    <property type="entry name" value="T6SS_TssF"/>
    <property type="match status" value="1"/>
</dbReference>
<dbReference type="InterPro" id="IPR010272">
    <property type="entry name" value="T6SS_TssF"/>
</dbReference>
<dbReference type="AlphaFoldDB" id="I2GM31"/>
<evidence type="ECO:0000313" key="2">
    <source>
        <dbReference type="Proteomes" id="UP000009309"/>
    </source>
</evidence>
<dbReference type="RefSeq" id="WP_009283533.1">
    <property type="nucleotide sequence ID" value="NZ_CAIT01000007.1"/>
</dbReference>
<dbReference type="Proteomes" id="UP000009309">
    <property type="component" value="Unassembled WGS sequence"/>
</dbReference>
<comment type="caution">
    <text evidence="1">The sequence shown here is derived from an EMBL/GenBank/DDBJ whole genome shotgun (WGS) entry which is preliminary data.</text>
</comment>